<dbReference type="PROSITE" id="PS51879">
    <property type="entry name" value="RST"/>
    <property type="match status" value="1"/>
</dbReference>
<feature type="compositionally biased region" description="Polar residues" evidence="5">
    <location>
        <begin position="7"/>
        <end position="25"/>
    </location>
</feature>
<dbReference type="Proteomes" id="UP001314170">
    <property type="component" value="Unassembled WGS sequence"/>
</dbReference>
<evidence type="ECO:0000259" key="7">
    <source>
        <dbReference type="PROSITE" id="PS51879"/>
    </source>
</evidence>
<dbReference type="Pfam" id="PF12174">
    <property type="entry name" value="RST"/>
    <property type="match status" value="1"/>
</dbReference>
<gene>
    <name evidence="8" type="ORF">DCAF_LOCUS6659</name>
</gene>
<accession>A0AAV1R8V7</accession>
<keyword evidence="3" id="KW-0346">Stress response</keyword>
<name>A0AAV1R8V7_9ROSI</name>
<dbReference type="GO" id="GO:0005634">
    <property type="term" value="C:nucleus"/>
    <property type="evidence" value="ECO:0007669"/>
    <property type="project" value="UniProtKB-SubCell"/>
</dbReference>
<proteinExistence type="predicted"/>
<evidence type="ECO:0000256" key="4">
    <source>
        <dbReference type="ARBA" id="ARBA00023242"/>
    </source>
</evidence>
<feature type="domain" description="PARP catalytic" evidence="6">
    <location>
        <begin position="61"/>
        <end position="285"/>
    </location>
</feature>
<feature type="domain" description="RST" evidence="7">
    <location>
        <begin position="278"/>
        <end position="349"/>
    </location>
</feature>
<dbReference type="SUPFAM" id="SSF56399">
    <property type="entry name" value="ADP-ribosylation"/>
    <property type="match status" value="1"/>
</dbReference>
<dbReference type="PANTHER" id="PTHR32263">
    <property type="entry name" value="INACTIVE POLY [ADP-RIBOSE] POLYMERASE SRO4-RELATED"/>
    <property type="match status" value="1"/>
</dbReference>
<dbReference type="PROSITE" id="PS51059">
    <property type="entry name" value="PARP_CATALYTIC"/>
    <property type="match status" value="1"/>
</dbReference>
<dbReference type="PANTHER" id="PTHR32263:SF12">
    <property type="entry name" value="INACTIVE POLY [ADP-RIBOSE] POLYMERASE SRO4-RELATED"/>
    <property type="match status" value="1"/>
</dbReference>
<protein>
    <recommendedName>
        <fullName evidence="10">Poly [ADP-ribose] polymerase</fullName>
    </recommendedName>
</protein>
<evidence type="ECO:0000256" key="5">
    <source>
        <dbReference type="SAM" id="MobiDB-lite"/>
    </source>
</evidence>
<evidence type="ECO:0000259" key="6">
    <source>
        <dbReference type="PROSITE" id="PS51059"/>
    </source>
</evidence>
<evidence type="ECO:0000256" key="2">
    <source>
        <dbReference type="ARBA" id="ARBA00022473"/>
    </source>
</evidence>
<dbReference type="AlphaFoldDB" id="A0AAV1R8V7"/>
<evidence type="ECO:0000256" key="1">
    <source>
        <dbReference type="ARBA" id="ARBA00004123"/>
    </source>
</evidence>
<keyword evidence="2" id="KW-0217">Developmental protein</keyword>
<feature type="compositionally biased region" description="Polar residues" evidence="5">
    <location>
        <begin position="32"/>
        <end position="43"/>
    </location>
</feature>
<organism evidence="8 9">
    <name type="scientific">Dovyalis caffra</name>
    <dbReference type="NCBI Taxonomy" id="77055"/>
    <lineage>
        <taxon>Eukaryota</taxon>
        <taxon>Viridiplantae</taxon>
        <taxon>Streptophyta</taxon>
        <taxon>Embryophyta</taxon>
        <taxon>Tracheophyta</taxon>
        <taxon>Spermatophyta</taxon>
        <taxon>Magnoliopsida</taxon>
        <taxon>eudicotyledons</taxon>
        <taxon>Gunneridae</taxon>
        <taxon>Pentapetalae</taxon>
        <taxon>rosids</taxon>
        <taxon>fabids</taxon>
        <taxon>Malpighiales</taxon>
        <taxon>Salicaceae</taxon>
        <taxon>Flacourtieae</taxon>
        <taxon>Dovyalis</taxon>
    </lineage>
</organism>
<dbReference type="InterPro" id="IPR022003">
    <property type="entry name" value="RST"/>
</dbReference>
<dbReference type="InterPro" id="IPR012317">
    <property type="entry name" value="Poly(ADP-ribose)pol_cat_dom"/>
</dbReference>
<comment type="subcellular location">
    <subcellularLocation>
        <location evidence="1">Nucleus</location>
    </subcellularLocation>
</comment>
<dbReference type="InterPro" id="IPR044964">
    <property type="entry name" value="RCD1/SRO1-5"/>
</dbReference>
<dbReference type="EMBL" id="CAWUPB010000905">
    <property type="protein sequence ID" value="CAK7328915.1"/>
    <property type="molecule type" value="Genomic_DNA"/>
</dbReference>
<evidence type="ECO:0000313" key="9">
    <source>
        <dbReference type="Proteomes" id="UP001314170"/>
    </source>
</evidence>
<evidence type="ECO:0000313" key="8">
    <source>
        <dbReference type="EMBL" id="CAK7328915.1"/>
    </source>
</evidence>
<dbReference type="GO" id="GO:0003950">
    <property type="term" value="F:NAD+ poly-ADP-ribosyltransferase activity"/>
    <property type="evidence" value="ECO:0007669"/>
    <property type="project" value="InterPro"/>
</dbReference>
<reference evidence="8 9" key="1">
    <citation type="submission" date="2024-01" db="EMBL/GenBank/DDBJ databases">
        <authorList>
            <person name="Waweru B."/>
        </authorList>
    </citation>
    <scope>NUCLEOTIDE SEQUENCE [LARGE SCALE GENOMIC DNA]</scope>
</reference>
<sequence>MEYSPVQVRNTSGITHGFNDFTSDNSPKHSLHNPTNYQSTHSTPSHDQESAVSDCESFSSGVSSSQFPSFNDGLIRLFEGYRVHDLIKRRFIYGLGLLGKQATVVDIHRNSYSGVLEQARMQSFQIIAKATEKKSGGDANVKFGWYGGTRDEICEIMKHGFSARMVANSNGLYGSGIYLSPDDSPIECVKKLNVDKDGLRHLLLCRIILGKSEVVHPGSDQYHPSSEEFDSGIDNLSSPKKYIVWSTHMNTHILPEYVISFRAPPCLKGYSRIPESLRMPTSPWMPFPALISALSKFLPPTTTKLIIKHYRDHRAKKISRQELIQQVRKIAGDKLLISVIKTFRAKILATPSKSEQRMVQNGVENGMNYDEKRDSMEELIMPV</sequence>
<comment type="caution">
    <text evidence="8">The sequence shown here is derived from an EMBL/GenBank/DDBJ whole genome shotgun (WGS) entry which is preliminary data.</text>
</comment>
<keyword evidence="4" id="KW-0539">Nucleus</keyword>
<feature type="region of interest" description="Disordered" evidence="5">
    <location>
        <begin position="1"/>
        <end position="57"/>
    </location>
</feature>
<evidence type="ECO:0000256" key="3">
    <source>
        <dbReference type="ARBA" id="ARBA00023016"/>
    </source>
</evidence>
<keyword evidence="9" id="KW-1185">Reference proteome</keyword>
<evidence type="ECO:0008006" key="10">
    <source>
        <dbReference type="Google" id="ProtNLM"/>
    </source>
</evidence>
<dbReference type="Gene3D" id="3.90.228.10">
    <property type="match status" value="1"/>
</dbReference>